<accession>A0A200QDS3</accession>
<name>A0A200QDS3_MACCD</name>
<keyword evidence="2" id="KW-1185">Reference proteome</keyword>
<dbReference type="OrthoDB" id="1985859at2759"/>
<sequence>MLGDAAGRSVWIPDLEDLGLMGSSHDYFEMGNLDIFSGRPRGPCMHSHPNLPSQHNIRWMGTQPRLVLRIRGGHVDWAPHRGQPIHILRGTVACH</sequence>
<comment type="caution">
    <text evidence="1">The sequence shown here is derived from an EMBL/GenBank/DDBJ whole genome shotgun (WGS) entry which is preliminary data.</text>
</comment>
<dbReference type="AlphaFoldDB" id="A0A200QDS3"/>
<gene>
    <name evidence="1" type="ORF">BVC80_8511g9</name>
</gene>
<dbReference type="Proteomes" id="UP000195402">
    <property type="component" value="Unassembled WGS sequence"/>
</dbReference>
<reference evidence="1 2" key="1">
    <citation type="journal article" date="2017" name="Mol. Plant">
        <title>The Genome of Medicinal Plant Macleaya cordata Provides New Insights into Benzylisoquinoline Alkaloids Metabolism.</title>
        <authorList>
            <person name="Liu X."/>
            <person name="Liu Y."/>
            <person name="Huang P."/>
            <person name="Ma Y."/>
            <person name="Qing Z."/>
            <person name="Tang Q."/>
            <person name="Cao H."/>
            <person name="Cheng P."/>
            <person name="Zheng Y."/>
            <person name="Yuan Z."/>
            <person name="Zhou Y."/>
            <person name="Liu J."/>
            <person name="Tang Z."/>
            <person name="Zhuo Y."/>
            <person name="Zhang Y."/>
            <person name="Yu L."/>
            <person name="Huang J."/>
            <person name="Yang P."/>
            <person name="Peng Q."/>
            <person name="Zhang J."/>
            <person name="Jiang W."/>
            <person name="Zhang Z."/>
            <person name="Lin K."/>
            <person name="Ro D.K."/>
            <person name="Chen X."/>
            <person name="Xiong X."/>
            <person name="Shang Y."/>
            <person name="Huang S."/>
            <person name="Zeng J."/>
        </authorList>
    </citation>
    <scope>NUCLEOTIDE SEQUENCE [LARGE SCALE GENOMIC DNA]</scope>
    <source>
        <strain evidence="2">cv. BLH2017</strain>
        <tissue evidence="1">Root</tissue>
    </source>
</reference>
<proteinExistence type="predicted"/>
<dbReference type="InParanoid" id="A0A200QDS3"/>
<evidence type="ECO:0000313" key="2">
    <source>
        <dbReference type="Proteomes" id="UP000195402"/>
    </source>
</evidence>
<organism evidence="1 2">
    <name type="scientific">Macleaya cordata</name>
    <name type="common">Five-seeded plume-poppy</name>
    <name type="synonym">Bocconia cordata</name>
    <dbReference type="NCBI Taxonomy" id="56857"/>
    <lineage>
        <taxon>Eukaryota</taxon>
        <taxon>Viridiplantae</taxon>
        <taxon>Streptophyta</taxon>
        <taxon>Embryophyta</taxon>
        <taxon>Tracheophyta</taxon>
        <taxon>Spermatophyta</taxon>
        <taxon>Magnoliopsida</taxon>
        <taxon>Ranunculales</taxon>
        <taxon>Papaveraceae</taxon>
        <taxon>Papaveroideae</taxon>
        <taxon>Macleaya</taxon>
    </lineage>
</organism>
<protein>
    <submittedName>
        <fullName evidence="1">Uncharacterized protein</fullName>
    </submittedName>
</protein>
<dbReference type="EMBL" id="MVGT01002313">
    <property type="protein sequence ID" value="OVA08644.1"/>
    <property type="molecule type" value="Genomic_DNA"/>
</dbReference>
<evidence type="ECO:0000313" key="1">
    <source>
        <dbReference type="EMBL" id="OVA08644.1"/>
    </source>
</evidence>